<organism evidence="1 2">
    <name type="scientific">Herbinix luporum</name>
    <dbReference type="NCBI Taxonomy" id="1679721"/>
    <lineage>
        <taxon>Bacteria</taxon>
        <taxon>Bacillati</taxon>
        <taxon>Bacillota</taxon>
        <taxon>Clostridia</taxon>
        <taxon>Lachnospirales</taxon>
        <taxon>Lachnospiraceae</taxon>
        <taxon>Herbinix</taxon>
    </lineage>
</organism>
<name>A0A0K8J8P6_9FIRM</name>
<dbReference type="RefSeq" id="WP_058258899.1">
    <property type="nucleotide sequence ID" value="NZ_DUPS01000032.1"/>
</dbReference>
<keyword evidence="2" id="KW-1185">Reference proteome</keyword>
<reference evidence="2" key="1">
    <citation type="submission" date="2015-09" db="EMBL/GenBank/DDBJ databases">
        <authorList>
            <person name="Wibberg D."/>
        </authorList>
    </citation>
    <scope>NUCLEOTIDE SEQUENCE [LARGE SCALE GENOMIC DNA]</scope>
    <source>
        <strain evidence="2">SD1D</strain>
    </source>
</reference>
<sequence>MDRIGLAKDNKSLYDTIEYGYYYLPSEVCKNIIITAGVSGVQTPKAVKKIRSKIKRSRREIGEIIPALRSMDQDIISYYAGELAESLVYAAGKGKGVEIAIGYPKILVISVN</sequence>
<evidence type="ECO:0000313" key="2">
    <source>
        <dbReference type="Proteomes" id="UP000196053"/>
    </source>
</evidence>
<dbReference type="OrthoDB" id="9919266at2"/>
<dbReference type="EMBL" id="LN879430">
    <property type="protein sequence ID" value="CUH93667.1"/>
    <property type="molecule type" value="Genomic_DNA"/>
</dbReference>
<protein>
    <submittedName>
        <fullName evidence="1">Uncharacterized protein</fullName>
    </submittedName>
</protein>
<evidence type="ECO:0000313" key="1">
    <source>
        <dbReference type="EMBL" id="CUH93667.1"/>
    </source>
</evidence>
<accession>A0A0K8J8P6</accession>
<dbReference type="KEGG" id="hsd:SD1D_2132"/>
<gene>
    <name evidence="1" type="ORF">SD1D_2132</name>
</gene>
<dbReference type="Proteomes" id="UP000196053">
    <property type="component" value="Chromosome I"/>
</dbReference>
<dbReference type="AlphaFoldDB" id="A0A0K8J8P6"/>
<proteinExistence type="predicted"/>